<organism evidence="1 2">
    <name type="scientific">Dankookia rubra</name>
    <dbReference type="NCBI Taxonomy" id="1442381"/>
    <lineage>
        <taxon>Bacteria</taxon>
        <taxon>Pseudomonadati</taxon>
        <taxon>Pseudomonadota</taxon>
        <taxon>Alphaproteobacteria</taxon>
        <taxon>Acetobacterales</taxon>
        <taxon>Roseomonadaceae</taxon>
        <taxon>Dankookia</taxon>
    </lineage>
</organism>
<comment type="caution">
    <text evidence="1">The sequence shown here is derived from an EMBL/GenBank/DDBJ whole genome shotgun (WGS) entry which is preliminary data.</text>
</comment>
<gene>
    <name evidence="1" type="ORF">E2C06_04180</name>
</gene>
<keyword evidence="2" id="KW-1185">Reference proteome</keyword>
<evidence type="ECO:0000313" key="2">
    <source>
        <dbReference type="Proteomes" id="UP000295096"/>
    </source>
</evidence>
<evidence type="ECO:0000313" key="1">
    <source>
        <dbReference type="EMBL" id="TDH64024.1"/>
    </source>
</evidence>
<dbReference type="RefSeq" id="WP_133287304.1">
    <property type="nucleotide sequence ID" value="NZ_SMSJ01000003.1"/>
</dbReference>
<name>A0A4R5QKN7_9PROT</name>
<accession>A0A4R5QKN7</accession>
<dbReference type="OrthoDB" id="10019301at2"/>
<proteinExistence type="predicted"/>
<reference evidence="1 2" key="1">
    <citation type="journal article" date="2016" name="J. Microbiol.">
        <title>Dankookia rubra gen. nov., sp. nov., an alphaproteobacterium isolated from sediment of a shallow stream.</title>
        <authorList>
            <person name="Kim W.H."/>
            <person name="Kim D.H."/>
            <person name="Kang K."/>
            <person name="Ahn T.Y."/>
        </authorList>
    </citation>
    <scope>NUCLEOTIDE SEQUENCE [LARGE SCALE GENOMIC DNA]</scope>
    <source>
        <strain evidence="1 2">JCM30602</strain>
    </source>
</reference>
<sequence>MSAAAILASLLREALPEATVLDFGLPAGRVFPWWPGARCGIADPAALPPAEAALLRRFRLGPAGLPVCGLDAAADAALLAGAPAALGGVWPPLLVVEGAAPAALTPLLDAGAMLLQHGLTEAMAPPPGPPRGRIMLLGGSVSRIERWDLLLPAAQLGPVFGRMQAAAQPLAAALGGAAQWQIGGRTVMEQLASIGMLALGTEQLPPLRLPGAALAHDLPHLAAGPELPLGTARRLRLLLGALPARPAWLRLRLRGIDPDLGPGLFLDGLRLDAQLRPEGRDWLLEAPVGLRPDRAAVVGLALPERAPPGALLLGLEVGP</sequence>
<dbReference type="EMBL" id="SMSJ01000003">
    <property type="protein sequence ID" value="TDH64024.1"/>
    <property type="molecule type" value="Genomic_DNA"/>
</dbReference>
<dbReference type="AlphaFoldDB" id="A0A4R5QKN7"/>
<protein>
    <submittedName>
        <fullName evidence="1">Uncharacterized protein</fullName>
    </submittedName>
</protein>
<dbReference type="Proteomes" id="UP000295096">
    <property type="component" value="Unassembled WGS sequence"/>
</dbReference>